<dbReference type="EMBL" id="LR031872">
    <property type="protein sequence ID" value="VDC87085.1"/>
    <property type="molecule type" value="Genomic_DNA"/>
</dbReference>
<reference evidence="1" key="1">
    <citation type="submission" date="2018-11" db="EMBL/GenBank/DDBJ databases">
        <authorList>
            <consortium name="Genoscope - CEA"/>
            <person name="William W."/>
        </authorList>
    </citation>
    <scope>NUCLEOTIDE SEQUENCE</scope>
</reference>
<evidence type="ECO:0000313" key="1">
    <source>
        <dbReference type="EMBL" id="VDC87085.1"/>
    </source>
</evidence>
<organism evidence="1">
    <name type="scientific">Brassica oleracea</name>
    <name type="common">Wild cabbage</name>
    <dbReference type="NCBI Taxonomy" id="3712"/>
    <lineage>
        <taxon>Eukaryota</taxon>
        <taxon>Viridiplantae</taxon>
        <taxon>Streptophyta</taxon>
        <taxon>Embryophyta</taxon>
        <taxon>Tracheophyta</taxon>
        <taxon>Spermatophyta</taxon>
        <taxon>Magnoliopsida</taxon>
        <taxon>eudicotyledons</taxon>
        <taxon>Gunneridae</taxon>
        <taxon>Pentapetalae</taxon>
        <taxon>rosids</taxon>
        <taxon>malvids</taxon>
        <taxon>Brassicales</taxon>
        <taxon>Brassicaceae</taxon>
        <taxon>Brassiceae</taxon>
        <taxon>Brassica</taxon>
    </lineage>
</organism>
<proteinExistence type="predicted"/>
<gene>
    <name evidence="1" type="ORF">BOLC3T13669H</name>
</gene>
<accession>A0A3P6AC48</accession>
<name>A0A3P6AC48_BRAOL</name>
<dbReference type="AlphaFoldDB" id="A0A3P6AC48"/>
<protein>
    <submittedName>
        <fullName evidence="1">Uncharacterized protein</fullName>
    </submittedName>
</protein>
<sequence>MLFNVSQIKLSFSAQPKRLVFSHITFGVILDAPNVQRNYCARYLHSHVCFVKRPMLRVV</sequence>